<organism evidence="7 8">
    <name type="scientific">Oceanobacillus chungangensis</name>
    <dbReference type="NCBI Taxonomy" id="1229152"/>
    <lineage>
        <taxon>Bacteria</taxon>
        <taxon>Bacillati</taxon>
        <taxon>Bacillota</taxon>
        <taxon>Bacilli</taxon>
        <taxon>Bacillales</taxon>
        <taxon>Bacillaceae</taxon>
        <taxon>Oceanobacillus</taxon>
    </lineage>
</organism>
<dbReference type="PROSITE" id="PS00194">
    <property type="entry name" value="THIOREDOXIN_1"/>
    <property type="match status" value="1"/>
</dbReference>
<accession>A0A3D8Q161</accession>
<dbReference type="InterPro" id="IPR017937">
    <property type="entry name" value="Thioredoxin_CS"/>
</dbReference>
<comment type="caution">
    <text evidence="7">The sequence shown here is derived from an EMBL/GenBank/DDBJ whole genome shotgun (WGS) entry which is preliminary data.</text>
</comment>
<keyword evidence="5" id="KW-0676">Redox-active center</keyword>
<dbReference type="AlphaFoldDB" id="A0A3D8Q161"/>
<dbReference type="SUPFAM" id="SSF52833">
    <property type="entry name" value="Thioredoxin-like"/>
    <property type="match status" value="1"/>
</dbReference>
<keyword evidence="4" id="KW-1015">Disulfide bond</keyword>
<dbReference type="CDD" id="cd02966">
    <property type="entry name" value="TlpA_like_family"/>
    <property type="match status" value="1"/>
</dbReference>
<dbReference type="PANTHER" id="PTHR42852">
    <property type="entry name" value="THIOL:DISULFIDE INTERCHANGE PROTEIN DSBE"/>
    <property type="match status" value="1"/>
</dbReference>
<evidence type="ECO:0000256" key="5">
    <source>
        <dbReference type="ARBA" id="ARBA00023284"/>
    </source>
</evidence>
<evidence type="ECO:0000256" key="3">
    <source>
        <dbReference type="ARBA" id="ARBA00022968"/>
    </source>
</evidence>
<keyword evidence="8" id="KW-1185">Reference proteome</keyword>
<protein>
    <submittedName>
        <fullName evidence="7">Thiol-disulfide oxidoreductase</fullName>
    </submittedName>
</protein>
<evidence type="ECO:0000259" key="6">
    <source>
        <dbReference type="PROSITE" id="PS51352"/>
    </source>
</evidence>
<dbReference type="Proteomes" id="UP000256520">
    <property type="component" value="Unassembled WGS sequence"/>
</dbReference>
<dbReference type="GO" id="GO:0030313">
    <property type="term" value="C:cell envelope"/>
    <property type="evidence" value="ECO:0007669"/>
    <property type="project" value="UniProtKB-SubCell"/>
</dbReference>
<proteinExistence type="predicted"/>
<name>A0A3D8Q161_9BACI</name>
<evidence type="ECO:0000313" key="8">
    <source>
        <dbReference type="Proteomes" id="UP000256520"/>
    </source>
</evidence>
<dbReference type="OrthoDB" id="25753at2"/>
<dbReference type="GO" id="GO:0016491">
    <property type="term" value="F:oxidoreductase activity"/>
    <property type="evidence" value="ECO:0007669"/>
    <property type="project" value="InterPro"/>
</dbReference>
<dbReference type="InterPro" id="IPR000866">
    <property type="entry name" value="AhpC/TSA"/>
</dbReference>
<dbReference type="RefSeq" id="WP_115747848.1">
    <property type="nucleotide sequence ID" value="NZ_PIOD01000001.1"/>
</dbReference>
<dbReference type="NCBIfam" id="NF002854">
    <property type="entry name" value="PRK03147.1"/>
    <property type="match status" value="1"/>
</dbReference>
<dbReference type="Gene3D" id="3.40.30.10">
    <property type="entry name" value="Glutaredoxin"/>
    <property type="match status" value="1"/>
</dbReference>
<evidence type="ECO:0000256" key="1">
    <source>
        <dbReference type="ARBA" id="ARBA00004196"/>
    </source>
</evidence>
<keyword evidence="2" id="KW-0201">Cytochrome c-type biogenesis</keyword>
<gene>
    <name evidence="7" type="ORF">CWR45_00555</name>
</gene>
<dbReference type="Pfam" id="PF00578">
    <property type="entry name" value="AhpC-TSA"/>
    <property type="match status" value="1"/>
</dbReference>
<dbReference type="InterPro" id="IPR050553">
    <property type="entry name" value="Thioredoxin_ResA/DsbE_sf"/>
</dbReference>
<evidence type="ECO:0000256" key="4">
    <source>
        <dbReference type="ARBA" id="ARBA00023157"/>
    </source>
</evidence>
<dbReference type="EMBL" id="PIOD01000001">
    <property type="protein sequence ID" value="RDW22014.1"/>
    <property type="molecule type" value="Genomic_DNA"/>
</dbReference>
<sequence>MSLDQIKEKKKKKKRNRLVFRTSILVVLLAAVVFALVSNLKADNTIYRAGDEAPDFKLQQISNNNELESVQLSDFKGKGVMLNFWGTWCEPCKAEMPYMQSLYPEYHDKGIEILAVSLDNTELAVDRFIDEYDLTFPVPFDSTSEVEDLYKVGPIPSTFFINPEGKIEEVVNGALSLERLEGYLQDIQPK</sequence>
<dbReference type="GO" id="GO:0016209">
    <property type="term" value="F:antioxidant activity"/>
    <property type="evidence" value="ECO:0007669"/>
    <property type="project" value="InterPro"/>
</dbReference>
<keyword evidence="3" id="KW-0735">Signal-anchor</keyword>
<dbReference type="GO" id="GO:0017004">
    <property type="term" value="P:cytochrome complex assembly"/>
    <property type="evidence" value="ECO:0007669"/>
    <property type="project" value="UniProtKB-KW"/>
</dbReference>
<dbReference type="PROSITE" id="PS51352">
    <property type="entry name" value="THIOREDOXIN_2"/>
    <property type="match status" value="1"/>
</dbReference>
<reference evidence="8" key="1">
    <citation type="submission" date="2017-11" db="EMBL/GenBank/DDBJ databases">
        <authorList>
            <person name="Zhu W."/>
        </authorList>
    </citation>
    <scope>NUCLEOTIDE SEQUENCE [LARGE SCALE GENOMIC DNA]</scope>
    <source>
        <strain evidence="8">CAU 1051</strain>
    </source>
</reference>
<comment type="subcellular location">
    <subcellularLocation>
        <location evidence="1">Cell envelope</location>
    </subcellularLocation>
</comment>
<dbReference type="InterPro" id="IPR036249">
    <property type="entry name" value="Thioredoxin-like_sf"/>
</dbReference>
<keyword evidence="3" id="KW-0812">Transmembrane</keyword>
<feature type="domain" description="Thioredoxin" evidence="6">
    <location>
        <begin position="47"/>
        <end position="189"/>
    </location>
</feature>
<evidence type="ECO:0000313" key="7">
    <source>
        <dbReference type="EMBL" id="RDW22014.1"/>
    </source>
</evidence>
<dbReference type="InterPro" id="IPR013766">
    <property type="entry name" value="Thioredoxin_domain"/>
</dbReference>
<evidence type="ECO:0000256" key="2">
    <source>
        <dbReference type="ARBA" id="ARBA00022748"/>
    </source>
</evidence>
<dbReference type="PANTHER" id="PTHR42852:SF6">
    <property type="entry name" value="THIOL:DISULFIDE INTERCHANGE PROTEIN DSBE"/>
    <property type="match status" value="1"/>
</dbReference>